<dbReference type="InterPro" id="IPR002060">
    <property type="entry name" value="Squ/phyt_synthse"/>
</dbReference>
<dbReference type="Proteomes" id="UP001379533">
    <property type="component" value="Chromosome"/>
</dbReference>
<dbReference type="Pfam" id="PF00494">
    <property type="entry name" value="SQS_PSY"/>
    <property type="match status" value="1"/>
</dbReference>
<dbReference type="EMBL" id="CP089982">
    <property type="protein sequence ID" value="WXA94886.1"/>
    <property type="molecule type" value="Genomic_DNA"/>
</dbReference>
<dbReference type="InterPro" id="IPR008949">
    <property type="entry name" value="Isoprenoid_synthase_dom_sf"/>
</dbReference>
<dbReference type="SUPFAM" id="SSF48576">
    <property type="entry name" value="Terpenoid synthases"/>
    <property type="match status" value="1"/>
</dbReference>
<organism evidence="1 2">
    <name type="scientific">Pendulispora brunnea</name>
    <dbReference type="NCBI Taxonomy" id="2905690"/>
    <lineage>
        <taxon>Bacteria</taxon>
        <taxon>Pseudomonadati</taxon>
        <taxon>Myxococcota</taxon>
        <taxon>Myxococcia</taxon>
        <taxon>Myxococcales</taxon>
        <taxon>Sorangiineae</taxon>
        <taxon>Pendulisporaceae</taxon>
        <taxon>Pendulispora</taxon>
    </lineage>
</organism>
<sequence>MIIRELDMLGITDPALRQSYLVTSKLVRQKVTARQIPSVIRYMVPAKKRLHIEAFFMFIMHVDDIVDHKVHSIPVREHRMDEWEAMFARAVANDLPAAGTMSSDDEETHAHVARAFVHTMRTFGQPLKDVPPYVAGQRRTLTTTEYATEEKLEDFIQTVTLLPSSWANAILEPITPDSNVLCRRAATSFQLIDFILDVRQDLEEGRLYFPLDRLAKYGLDRASLQNQLAHGLVSDGLRELMVAEIKRAKEMYDSGRDWPKSVHPASRPFAEWDYHTNGLKLEALIKADGEHLRPGFRMAPSVKLKAVAHMYFDIAKGVRDDLFVRYGRRAVEV</sequence>
<proteinExistence type="predicted"/>
<evidence type="ECO:0000313" key="2">
    <source>
        <dbReference type="Proteomes" id="UP001379533"/>
    </source>
</evidence>
<accession>A0ABZ2K892</accession>
<keyword evidence="2" id="KW-1185">Reference proteome</keyword>
<dbReference type="RefSeq" id="WP_394845496.1">
    <property type="nucleotide sequence ID" value="NZ_CP089982.1"/>
</dbReference>
<evidence type="ECO:0000313" key="1">
    <source>
        <dbReference type="EMBL" id="WXA94886.1"/>
    </source>
</evidence>
<protein>
    <submittedName>
        <fullName evidence="1">Squalene/phytoene synthase family protein</fullName>
    </submittedName>
</protein>
<name>A0ABZ2K892_9BACT</name>
<dbReference type="Gene3D" id="1.10.600.10">
    <property type="entry name" value="Farnesyl Diphosphate Synthase"/>
    <property type="match status" value="1"/>
</dbReference>
<dbReference type="PANTHER" id="PTHR31480">
    <property type="entry name" value="BIFUNCTIONAL LYCOPENE CYCLASE/PHYTOENE SYNTHASE"/>
    <property type="match status" value="1"/>
</dbReference>
<gene>
    <name evidence="1" type="ORF">LZC95_51750</name>
</gene>
<reference evidence="1 2" key="1">
    <citation type="submission" date="2021-12" db="EMBL/GenBank/DDBJ databases">
        <title>Discovery of the Pendulisporaceae a myxobacterial family with distinct sporulation behavior and unique specialized metabolism.</title>
        <authorList>
            <person name="Garcia R."/>
            <person name="Popoff A."/>
            <person name="Bader C.D."/>
            <person name="Loehr J."/>
            <person name="Walesch S."/>
            <person name="Walt C."/>
            <person name="Boldt J."/>
            <person name="Bunk B."/>
            <person name="Haeckl F.J.F.P.J."/>
            <person name="Gunesch A.P."/>
            <person name="Birkelbach J."/>
            <person name="Nuebel U."/>
            <person name="Pietschmann T."/>
            <person name="Bach T."/>
            <person name="Mueller R."/>
        </authorList>
    </citation>
    <scope>NUCLEOTIDE SEQUENCE [LARGE SCALE GENOMIC DNA]</scope>
    <source>
        <strain evidence="1 2">MSr12523</strain>
    </source>
</reference>